<keyword evidence="3" id="KW-1185">Reference proteome</keyword>
<reference evidence="2" key="1">
    <citation type="journal article" date="2019" name="G3 (Bethesda)">
        <title>Genome Assemblies of Two Rare Opportunistic Yeast Pathogens: Diutina rugosa (syn. Candida rugosa) and Trichomonascus ciferrii (syn. Candida ciferrii).</title>
        <authorList>
            <person name="Mixao V."/>
            <person name="Saus E."/>
            <person name="Hansen A.P."/>
            <person name="Lass-Florl C."/>
            <person name="Gabaldon T."/>
        </authorList>
    </citation>
    <scope>NUCLEOTIDE SEQUENCE</scope>
    <source>
        <strain evidence="2">CBS 4856</strain>
    </source>
</reference>
<dbReference type="Proteomes" id="UP000761534">
    <property type="component" value="Unassembled WGS sequence"/>
</dbReference>
<sequence>MDHNSLFPRPTSQRSIEVKNEYQGLEQPEVDRRQSSWSDDVIDKSKSLTKDPKCMASIASTDKTSYTSFFTPVLSVCASSRVIFSSIKKFASNTIRHGERINQHCKMRNCRQNFTKCVWPPAYVEIYATKVEVV</sequence>
<feature type="region of interest" description="Disordered" evidence="1">
    <location>
        <begin position="1"/>
        <end position="39"/>
    </location>
</feature>
<evidence type="ECO:0000313" key="2">
    <source>
        <dbReference type="EMBL" id="KAA8898322.1"/>
    </source>
</evidence>
<gene>
    <name evidence="2" type="ORF">TRICI_006583</name>
</gene>
<dbReference type="AlphaFoldDB" id="A0A642UN04"/>
<comment type="caution">
    <text evidence="2">The sequence shown here is derived from an EMBL/GenBank/DDBJ whole genome shotgun (WGS) entry which is preliminary data.</text>
</comment>
<proteinExistence type="predicted"/>
<evidence type="ECO:0000313" key="3">
    <source>
        <dbReference type="Proteomes" id="UP000761534"/>
    </source>
</evidence>
<organism evidence="2 3">
    <name type="scientific">Trichomonascus ciferrii</name>
    <dbReference type="NCBI Taxonomy" id="44093"/>
    <lineage>
        <taxon>Eukaryota</taxon>
        <taxon>Fungi</taxon>
        <taxon>Dikarya</taxon>
        <taxon>Ascomycota</taxon>
        <taxon>Saccharomycotina</taxon>
        <taxon>Dipodascomycetes</taxon>
        <taxon>Dipodascales</taxon>
        <taxon>Trichomonascaceae</taxon>
        <taxon>Trichomonascus</taxon>
        <taxon>Trichomonascus ciferrii complex</taxon>
    </lineage>
</organism>
<name>A0A642UN04_9ASCO</name>
<dbReference type="VEuPathDB" id="FungiDB:TRICI_006583"/>
<protein>
    <submittedName>
        <fullName evidence="2">Uncharacterized protein</fullName>
    </submittedName>
</protein>
<evidence type="ECO:0000256" key="1">
    <source>
        <dbReference type="SAM" id="MobiDB-lite"/>
    </source>
</evidence>
<accession>A0A642UN04</accession>
<dbReference type="EMBL" id="SWFS01000547">
    <property type="protein sequence ID" value="KAA8898322.1"/>
    <property type="molecule type" value="Genomic_DNA"/>
</dbReference>